<sequence length="149" mass="16554">MKLSEHVSVKSSGALEDFVNVGSFTPGDQKTTTCDHGLVVMFQDFHCDWTQVLGTFASRSNVKAGTLSKILLEATLLAEQAGLFVDFVTFDGASWNRNQWVGVNGWLQFLWNSYAKLGKWTLPDSYAPCILWKVTTLSSQVSKMKSHTI</sequence>
<evidence type="ECO:0000313" key="1">
    <source>
        <dbReference type="EMBL" id="KAG0436645.1"/>
    </source>
</evidence>
<accession>A0AC60QN95</accession>
<dbReference type="EMBL" id="JABSTQ010006821">
    <property type="protein sequence ID" value="KAG0436645.1"/>
    <property type="molecule type" value="Genomic_DNA"/>
</dbReference>
<keyword evidence="2" id="KW-1185">Reference proteome</keyword>
<gene>
    <name evidence="1" type="ORF">HPB47_017837</name>
</gene>
<comment type="caution">
    <text evidence="1">The sequence shown here is derived from an EMBL/GenBank/DDBJ whole genome shotgun (WGS) entry which is preliminary data.</text>
</comment>
<evidence type="ECO:0000313" key="2">
    <source>
        <dbReference type="Proteomes" id="UP000805193"/>
    </source>
</evidence>
<name>A0AC60QN95_IXOPE</name>
<proteinExistence type="predicted"/>
<reference evidence="1 2" key="1">
    <citation type="journal article" date="2020" name="Cell">
        <title>Large-Scale Comparative Analyses of Tick Genomes Elucidate Their Genetic Diversity and Vector Capacities.</title>
        <authorList>
            <consortium name="Tick Genome and Microbiome Consortium (TIGMIC)"/>
            <person name="Jia N."/>
            <person name="Wang J."/>
            <person name="Shi W."/>
            <person name="Du L."/>
            <person name="Sun Y."/>
            <person name="Zhan W."/>
            <person name="Jiang J.F."/>
            <person name="Wang Q."/>
            <person name="Zhang B."/>
            <person name="Ji P."/>
            <person name="Bell-Sakyi L."/>
            <person name="Cui X.M."/>
            <person name="Yuan T.T."/>
            <person name="Jiang B.G."/>
            <person name="Yang W.F."/>
            <person name="Lam T.T."/>
            <person name="Chang Q.C."/>
            <person name="Ding S.J."/>
            <person name="Wang X.J."/>
            <person name="Zhu J.G."/>
            <person name="Ruan X.D."/>
            <person name="Zhao L."/>
            <person name="Wei J.T."/>
            <person name="Ye R.Z."/>
            <person name="Que T.C."/>
            <person name="Du C.H."/>
            <person name="Zhou Y.H."/>
            <person name="Cheng J.X."/>
            <person name="Dai P.F."/>
            <person name="Guo W.B."/>
            <person name="Han X.H."/>
            <person name="Huang E.J."/>
            <person name="Li L.F."/>
            <person name="Wei W."/>
            <person name="Gao Y.C."/>
            <person name="Liu J.Z."/>
            <person name="Shao H.Z."/>
            <person name="Wang X."/>
            <person name="Wang C.C."/>
            <person name="Yang T.C."/>
            <person name="Huo Q.B."/>
            <person name="Li W."/>
            <person name="Chen H.Y."/>
            <person name="Chen S.E."/>
            <person name="Zhou L.G."/>
            <person name="Ni X.B."/>
            <person name="Tian J.H."/>
            <person name="Sheng Y."/>
            <person name="Liu T."/>
            <person name="Pan Y.S."/>
            <person name="Xia L.Y."/>
            <person name="Li J."/>
            <person name="Zhao F."/>
            <person name="Cao W.C."/>
        </authorList>
    </citation>
    <scope>NUCLEOTIDE SEQUENCE [LARGE SCALE GENOMIC DNA]</scope>
    <source>
        <strain evidence="1">Iper-2018</strain>
    </source>
</reference>
<organism evidence="1 2">
    <name type="scientific">Ixodes persulcatus</name>
    <name type="common">Taiga tick</name>
    <dbReference type="NCBI Taxonomy" id="34615"/>
    <lineage>
        <taxon>Eukaryota</taxon>
        <taxon>Metazoa</taxon>
        <taxon>Ecdysozoa</taxon>
        <taxon>Arthropoda</taxon>
        <taxon>Chelicerata</taxon>
        <taxon>Arachnida</taxon>
        <taxon>Acari</taxon>
        <taxon>Parasitiformes</taxon>
        <taxon>Ixodida</taxon>
        <taxon>Ixodoidea</taxon>
        <taxon>Ixodidae</taxon>
        <taxon>Ixodinae</taxon>
        <taxon>Ixodes</taxon>
    </lineage>
</organism>
<protein>
    <submittedName>
        <fullName evidence="1">Uncharacterized protein</fullName>
    </submittedName>
</protein>
<dbReference type="Proteomes" id="UP000805193">
    <property type="component" value="Unassembled WGS sequence"/>
</dbReference>